<feature type="region of interest" description="Disordered" evidence="1">
    <location>
        <begin position="1"/>
        <end position="66"/>
    </location>
</feature>
<evidence type="ECO:0000313" key="3">
    <source>
        <dbReference type="Proteomes" id="UP000007319"/>
    </source>
</evidence>
<gene>
    <name evidence="2" type="ORF">AZOBR_100403</name>
</gene>
<dbReference type="KEGG" id="abs:AZOBR_100403"/>
<protein>
    <submittedName>
        <fullName evidence="2">Uncharacterized protein</fullName>
    </submittedName>
</protein>
<sequence length="66" mass="7087">METTRHTTGKPPVKKTKTTRLKKAKDRFAKRSLLGGEKCTKPSRRPRRGPSAAAGSSSSSASSACR</sequence>
<feature type="compositionally biased region" description="Low complexity" evidence="1">
    <location>
        <begin position="49"/>
        <end position="66"/>
    </location>
</feature>
<keyword evidence="3" id="KW-1185">Reference proteome</keyword>
<evidence type="ECO:0000256" key="1">
    <source>
        <dbReference type="SAM" id="MobiDB-lite"/>
    </source>
</evidence>
<organism evidence="2 3">
    <name type="scientific">Azospirillum baldaniorum</name>
    <dbReference type="NCBI Taxonomy" id="1064539"/>
    <lineage>
        <taxon>Bacteria</taxon>
        <taxon>Pseudomonadati</taxon>
        <taxon>Pseudomonadota</taxon>
        <taxon>Alphaproteobacteria</taxon>
        <taxon>Rhodospirillales</taxon>
        <taxon>Azospirillaceae</taxon>
        <taxon>Azospirillum</taxon>
    </lineage>
</organism>
<dbReference type="AlphaFoldDB" id="A0A9P1JQV4"/>
<evidence type="ECO:0000313" key="2">
    <source>
        <dbReference type="EMBL" id="CCC98017.1"/>
    </source>
</evidence>
<name>A0A9P1JQV4_9PROT</name>
<dbReference type="Proteomes" id="UP000007319">
    <property type="component" value="Chromosome"/>
</dbReference>
<feature type="compositionally biased region" description="Basic residues" evidence="1">
    <location>
        <begin position="12"/>
        <end position="30"/>
    </location>
</feature>
<accession>A0A9P1JQV4</accession>
<reference evidence="2 3" key="1">
    <citation type="journal article" date="2011" name="PLoS Genet.">
        <title>Azospirillum genomes reveal transition of bacteria from aquatic to terrestrial environments.</title>
        <authorList>
            <person name="Wisniewski-Dye F."/>
            <person name="Borziak K."/>
            <person name="Khalsa-Moyers G."/>
            <person name="Alexandre G."/>
            <person name="Sukharnikov L.O."/>
            <person name="Wuichet K."/>
            <person name="Hurst G.B."/>
            <person name="McDonald W.H."/>
            <person name="Robertson J.S."/>
            <person name="Barbe V."/>
            <person name="Calteau A."/>
            <person name="Rouy Z."/>
            <person name="Mangenot S."/>
            <person name="Prigent-Combaret C."/>
            <person name="Normand P."/>
            <person name="Boyer M."/>
            <person name="Siguier P."/>
            <person name="Dessaux Y."/>
            <person name="Elmerich C."/>
            <person name="Condemine G."/>
            <person name="Krishnen G."/>
            <person name="Kennedy I."/>
            <person name="Paterson A.H."/>
            <person name="Gonzalez V."/>
            <person name="Mavingui P."/>
            <person name="Zhulin I.B."/>
        </authorList>
    </citation>
    <scope>NUCLEOTIDE SEQUENCE [LARGE SCALE GENOMIC DNA]</scope>
    <source>
        <strain evidence="2 3">Sp245</strain>
    </source>
</reference>
<dbReference type="EMBL" id="HE577327">
    <property type="protein sequence ID" value="CCC98017.1"/>
    <property type="molecule type" value="Genomic_DNA"/>
</dbReference>
<proteinExistence type="predicted"/>